<dbReference type="WBParaSite" id="PDA_v2.g7867.t1">
    <property type="protein sequence ID" value="PDA_v2.g7867.t1"/>
    <property type="gene ID" value="PDA_v2.g7867"/>
</dbReference>
<dbReference type="Proteomes" id="UP000887578">
    <property type="component" value="Unplaced"/>
</dbReference>
<organism evidence="4 5">
    <name type="scientific">Panagrolaimus davidi</name>
    <dbReference type="NCBI Taxonomy" id="227884"/>
    <lineage>
        <taxon>Eukaryota</taxon>
        <taxon>Metazoa</taxon>
        <taxon>Ecdysozoa</taxon>
        <taxon>Nematoda</taxon>
        <taxon>Chromadorea</taxon>
        <taxon>Rhabditida</taxon>
        <taxon>Tylenchina</taxon>
        <taxon>Panagrolaimomorpha</taxon>
        <taxon>Panagrolaimoidea</taxon>
        <taxon>Panagrolaimidae</taxon>
        <taxon>Panagrolaimus</taxon>
    </lineage>
</organism>
<evidence type="ECO:0000313" key="5">
    <source>
        <dbReference type="WBParaSite" id="PDA_v2.g7867.t1"/>
    </source>
</evidence>
<feature type="compositionally biased region" description="Acidic residues" evidence="2">
    <location>
        <begin position="719"/>
        <end position="752"/>
    </location>
</feature>
<feature type="region of interest" description="Disordered" evidence="2">
    <location>
        <begin position="690"/>
        <end position="783"/>
    </location>
</feature>
<dbReference type="SUPFAM" id="SSF52540">
    <property type="entry name" value="P-loop containing nucleoside triphosphate hydrolases"/>
    <property type="match status" value="1"/>
</dbReference>
<sequence length="880" mass="102776">MVRVVQKSFLSPVRNQTIVNRAVQIVEHVAEGQFRVNEEALRKLLLTERVANKKIAVYCIAGESRSGKSFLLNFGIDKLNHDEEQKGKFPSEAWQLNASKRLAGFEFRNGVDPTTMGIWAWDHVPLIEHGNEEYAVLMVLKKIDSQGTFDKNTTYGDCSTILSMAGIFSNYFCYNVKNNLLENELNDLYSFVNHGTQINDDLGGNGKLFQNLVFIVRDFEDDKLLKLKNGGQIYVQNQLANAKLTSLKETRDGINASYEKLYGFILPHPGTAVSRKSSPIICEMDDEFVHLTKEMFETLLSPSTLQPKHIGDKTLTCEQAFAYFIDTVQCFNDNKGYAPQAMYALRRDFLINLEVDRAINIYKSQMDEVFLDCKTGYESAELIYIHNGIVENLKNDVEKRNKNIRAEAVTVIFNRIDKLFDAYERKNETLVEAEKKRVQEVEDEHKHEENVARLEKQRAEEEVKKAEIEAQAQKEKIKHEKNMEYVKAGLQKKALISMEFAETKLEKEVILKEFSEKRFLLPQFWRTFVDKTCDFRNEEKFEKNLSLLKQFQKSGDDDKKWLKCLKQLENEESVIANIELRLGSKKSCTNKNIWKYYIEYSCDRNPMFEVYLRYCRFFISDKKMLKNYRNEIKRIGNSEMVTVFWIDTIEWELVFGDLKTAQSLLKEAVKDLADIPKVFSEKDFLKRRRIQTPSSAEDEDDGHEEDKNEEKVVKKYVDDYEEQDSDEEEEEDYEDESDEGEENEGDESDESDNEKSKRTLKRRIRISSSEDDDVSDSRNEEHQPLPTILPEKCFFTKRKSYQSFSIPTFMAKYITNNANSSLLSKLHQSSEYFYSLRSIPVCHRLVLRNFVEPKNFEYSLFHIDTEMNFLGIKKFIYQIV</sequence>
<feature type="coiled-coil region" evidence="1">
    <location>
        <begin position="416"/>
        <end position="483"/>
    </location>
</feature>
<reference evidence="5" key="1">
    <citation type="submission" date="2022-11" db="UniProtKB">
        <authorList>
            <consortium name="WormBaseParasite"/>
        </authorList>
    </citation>
    <scope>IDENTIFICATION</scope>
</reference>
<dbReference type="Gene3D" id="3.40.50.300">
    <property type="entry name" value="P-loop containing nucleotide triphosphate hydrolases"/>
    <property type="match status" value="1"/>
</dbReference>
<feature type="compositionally biased region" description="Basic and acidic residues" evidence="2">
    <location>
        <begin position="704"/>
        <end position="718"/>
    </location>
</feature>
<evidence type="ECO:0000256" key="2">
    <source>
        <dbReference type="SAM" id="MobiDB-lite"/>
    </source>
</evidence>
<dbReference type="GO" id="GO:0003924">
    <property type="term" value="F:GTPase activity"/>
    <property type="evidence" value="ECO:0007669"/>
    <property type="project" value="InterPro"/>
</dbReference>
<evidence type="ECO:0000256" key="1">
    <source>
        <dbReference type="SAM" id="Coils"/>
    </source>
</evidence>
<dbReference type="InterPro" id="IPR015894">
    <property type="entry name" value="Guanylate-bd_N"/>
</dbReference>
<feature type="domain" description="Guanylate-binding protein N-terminal" evidence="3">
    <location>
        <begin position="32"/>
        <end position="304"/>
    </location>
</feature>
<proteinExistence type="predicted"/>
<evidence type="ECO:0000259" key="3">
    <source>
        <dbReference type="Pfam" id="PF02263"/>
    </source>
</evidence>
<dbReference type="Pfam" id="PF02263">
    <property type="entry name" value="GBP"/>
    <property type="match status" value="1"/>
</dbReference>
<accession>A0A914QUP0</accession>
<name>A0A914QUP0_9BILA</name>
<keyword evidence="1" id="KW-0175">Coiled coil</keyword>
<dbReference type="GO" id="GO:0005525">
    <property type="term" value="F:GTP binding"/>
    <property type="evidence" value="ECO:0007669"/>
    <property type="project" value="InterPro"/>
</dbReference>
<protein>
    <submittedName>
        <fullName evidence="5">Guanylate-binding protein N-terminal domain-containing protein</fullName>
    </submittedName>
</protein>
<keyword evidence="4" id="KW-1185">Reference proteome</keyword>
<dbReference type="InterPro" id="IPR027417">
    <property type="entry name" value="P-loop_NTPase"/>
</dbReference>
<dbReference type="PANTHER" id="PTHR10751">
    <property type="entry name" value="GUANYLATE BINDING PROTEIN"/>
    <property type="match status" value="1"/>
</dbReference>
<evidence type="ECO:0000313" key="4">
    <source>
        <dbReference type="Proteomes" id="UP000887578"/>
    </source>
</evidence>
<dbReference type="AlphaFoldDB" id="A0A914QUP0"/>